<gene>
    <name evidence="2" type="ORF">CERZMDRAFT_111952</name>
</gene>
<evidence type="ECO:0000313" key="2">
    <source>
        <dbReference type="EMBL" id="KAF2212183.1"/>
    </source>
</evidence>
<accession>A0A6A6FFN2</accession>
<proteinExistence type="inferred from homology"/>
<comment type="similarity">
    <text evidence="1">Belongs to the NUP family.</text>
</comment>
<comment type="function">
    <text evidence="1">Nucleoside permease that transports adenosine and guanosine.</text>
</comment>
<dbReference type="Pfam" id="PF06516">
    <property type="entry name" value="NUP"/>
    <property type="match status" value="1"/>
</dbReference>
<dbReference type="PIRSF" id="PIRSF013171">
    <property type="entry name" value="Pur_nuclsid_perm"/>
    <property type="match status" value="1"/>
</dbReference>
<dbReference type="AlphaFoldDB" id="A0A6A6FFN2"/>
<dbReference type="Proteomes" id="UP000799539">
    <property type="component" value="Unassembled WGS sequence"/>
</dbReference>
<sequence length="336" mass="36678">MFDLEANLWLSQSSAIKFEHKLSIPGLCPGYKEIHCTASGDVCLLVTGMALINAALSVSATVSSVMLDLSKTYFIIAGIAGVNPQRGTIGSVALSKFAIQTDIQMEYDAREIPQDWPSGYHPIRAATLDGYPGNVYGCEVFELNDRLRTRLFHIAQHIKLRDSERAAAHRAMYSFDTAKQAPSVIIGDTTASNTFFHGRLLADAAARVTKLYTDGQAEYCMTAQEDTATLSALLRGAMEKRVDFSRIVLMRSGSNFDRPHADDLLPTVPFVLDHGGLEPALQNVYLVGHEIVTHILDDWSLTFEEGLQPENYVGDLLGSLGGSPSYGPHKVIGENV</sequence>
<dbReference type="GO" id="GO:0009116">
    <property type="term" value="P:nucleoside metabolic process"/>
    <property type="evidence" value="ECO:0007669"/>
    <property type="project" value="InterPro"/>
</dbReference>
<dbReference type="GO" id="GO:0055085">
    <property type="term" value="P:transmembrane transport"/>
    <property type="evidence" value="ECO:0007669"/>
    <property type="project" value="InterPro"/>
</dbReference>
<dbReference type="EMBL" id="ML992673">
    <property type="protein sequence ID" value="KAF2212183.1"/>
    <property type="molecule type" value="Genomic_DNA"/>
</dbReference>
<evidence type="ECO:0008006" key="4">
    <source>
        <dbReference type="Google" id="ProtNLM"/>
    </source>
</evidence>
<protein>
    <recommendedName>
        <fullName evidence="4">Purine nucleoside permease</fullName>
    </recommendedName>
</protein>
<evidence type="ECO:0000256" key="1">
    <source>
        <dbReference type="PIRNR" id="PIRNR013171"/>
    </source>
</evidence>
<dbReference type="GO" id="GO:0005783">
    <property type="term" value="C:endoplasmic reticulum"/>
    <property type="evidence" value="ECO:0007669"/>
    <property type="project" value="TreeGrafter"/>
</dbReference>
<dbReference type="PANTHER" id="PTHR38643">
    <property type="entry name" value="PURINE NUCLEOSIDE PERMEASE C285.05-RELATED"/>
    <property type="match status" value="1"/>
</dbReference>
<keyword evidence="3" id="KW-1185">Reference proteome</keyword>
<dbReference type="PANTHER" id="PTHR38643:SF1">
    <property type="entry name" value="PURINE NUCLEOSIDE PERMEASE C285.05-RELATED"/>
    <property type="match status" value="1"/>
</dbReference>
<reference evidence="2" key="1">
    <citation type="journal article" date="2020" name="Stud. Mycol.">
        <title>101 Dothideomycetes genomes: a test case for predicting lifestyles and emergence of pathogens.</title>
        <authorList>
            <person name="Haridas S."/>
            <person name="Albert R."/>
            <person name="Binder M."/>
            <person name="Bloem J."/>
            <person name="Labutti K."/>
            <person name="Salamov A."/>
            <person name="Andreopoulos B."/>
            <person name="Baker S."/>
            <person name="Barry K."/>
            <person name="Bills G."/>
            <person name="Bluhm B."/>
            <person name="Cannon C."/>
            <person name="Castanera R."/>
            <person name="Culley D."/>
            <person name="Daum C."/>
            <person name="Ezra D."/>
            <person name="Gonzalez J."/>
            <person name="Henrissat B."/>
            <person name="Kuo A."/>
            <person name="Liang C."/>
            <person name="Lipzen A."/>
            <person name="Lutzoni F."/>
            <person name="Magnuson J."/>
            <person name="Mondo S."/>
            <person name="Nolan M."/>
            <person name="Ohm R."/>
            <person name="Pangilinan J."/>
            <person name="Park H.-J."/>
            <person name="Ramirez L."/>
            <person name="Alfaro M."/>
            <person name="Sun H."/>
            <person name="Tritt A."/>
            <person name="Yoshinaga Y."/>
            <person name="Zwiers L.-H."/>
            <person name="Turgeon B."/>
            <person name="Goodwin S."/>
            <person name="Spatafora J."/>
            <person name="Crous P."/>
            <person name="Grigoriev I."/>
        </authorList>
    </citation>
    <scope>NUCLEOTIDE SEQUENCE</scope>
    <source>
        <strain evidence="2">SCOH1-5</strain>
    </source>
</reference>
<evidence type="ECO:0000313" key="3">
    <source>
        <dbReference type="Proteomes" id="UP000799539"/>
    </source>
</evidence>
<dbReference type="OrthoDB" id="2331083at2759"/>
<dbReference type="InterPro" id="IPR035994">
    <property type="entry name" value="Nucleoside_phosphorylase_sf"/>
</dbReference>
<keyword evidence="1" id="KW-0813">Transport</keyword>
<dbReference type="Gene3D" id="3.40.50.1580">
    <property type="entry name" value="Nucleoside phosphorylase domain"/>
    <property type="match status" value="1"/>
</dbReference>
<dbReference type="GO" id="GO:0003824">
    <property type="term" value="F:catalytic activity"/>
    <property type="evidence" value="ECO:0007669"/>
    <property type="project" value="InterPro"/>
</dbReference>
<name>A0A6A6FFN2_9PEZI</name>
<dbReference type="InterPro" id="IPR009486">
    <property type="entry name" value="Pur_nuclsid_perm"/>
</dbReference>
<organism evidence="2 3">
    <name type="scientific">Cercospora zeae-maydis SCOH1-5</name>
    <dbReference type="NCBI Taxonomy" id="717836"/>
    <lineage>
        <taxon>Eukaryota</taxon>
        <taxon>Fungi</taxon>
        <taxon>Dikarya</taxon>
        <taxon>Ascomycota</taxon>
        <taxon>Pezizomycotina</taxon>
        <taxon>Dothideomycetes</taxon>
        <taxon>Dothideomycetidae</taxon>
        <taxon>Mycosphaerellales</taxon>
        <taxon>Mycosphaerellaceae</taxon>
        <taxon>Cercospora</taxon>
    </lineage>
</organism>